<evidence type="ECO:0000259" key="4">
    <source>
        <dbReference type="Pfam" id="PF11887"/>
    </source>
</evidence>
<dbReference type="Pfam" id="PF11887">
    <property type="entry name" value="Mce4_CUP1"/>
    <property type="match status" value="1"/>
</dbReference>
<gene>
    <name evidence="5" type="ORF">B8W67_15630</name>
</gene>
<evidence type="ECO:0000313" key="5">
    <source>
        <dbReference type="EMBL" id="OSC31866.1"/>
    </source>
</evidence>
<dbReference type="Proteomes" id="UP000193577">
    <property type="component" value="Unassembled WGS sequence"/>
</dbReference>
<keyword evidence="2" id="KW-0812">Transmembrane</keyword>
<dbReference type="InterPro" id="IPR024516">
    <property type="entry name" value="Mce_C"/>
</dbReference>
<evidence type="ECO:0000256" key="2">
    <source>
        <dbReference type="SAM" id="Phobius"/>
    </source>
</evidence>
<feature type="domain" description="Mammalian cell entry C-terminal" evidence="4">
    <location>
        <begin position="134"/>
        <end position="302"/>
    </location>
</feature>
<evidence type="ECO:0000256" key="1">
    <source>
        <dbReference type="SAM" id="MobiDB-lite"/>
    </source>
</evidence>
<keyword evidence="2" id="KW-1133">Transmembrane helix</keyword>
<feature type="transmembrane region" description="Helical" evidence="2">
    <location>
        <begin position="21"/>
        <end position="41"/>
    </location>
</feature>
<dbReference type="AlphaFoldDB" id="A0AA91PCI2"/>
<comment type="caution">
    <text evidence="5">The sequence shown here is derived from an EMBL/GenBank/DDBJ whole genome shotgun (WGS) entry which is preliminary data.</text>
</comment>
<name>A0AA91PCI2_9MYCO</name>
<dbReference type="Pfam" id="PF02470">
    <property type="entry name" value="MlaD"/>
    <property type="match status" value="1"/>
</dbReference>
<organism evidence="5 6">
    <name type="scientific">Mycolicibacillus koreensis</name>
    <dbReference type="NCBI Taxonomy" id="1069220"/>
    <lineage>
        <taxon>Bacteria</taxon>
        <taxon>Bacillati</taxon>
        <taxon>Actinomycetota</taxon>
        <taxon>Actinomycetes</taxon>
        <taxon>Mycobacteriales</taxon>
        <taxon>Mycobacteriaceae</taxon>
        <taxon>Mycolicibacillus</taxon>
    </lineage>
</organism>
<keyword evidence="6" id="KW-1185">Reference proteome</keyword>
<protein>
    <submittedName>
        <fullName evidence="5">Mammalian cell entry protein</fullName>
    </submittedName>
</protein>
<dbReference type="EMBL" id="NCXO01000040">
    <property type="protein sequence ID" value="OSC31866.1"/>
    <property type="molecule type" value="Genomic_DNA"/>
</dbReference>
<feature type="domain" description="Mce/MlaD" evidence="3">
    <location>
        <begin position="53"/>
        <end position="127"/>
    </location>
</feature>
<sequence>MIEPIAAAILTAVRRTVRFRLVLSGIAQIALVIVGVAYLFFGALRDNPFADQIRITVHLAESGGLLARQDVTLRGVPIGRVESVEFTADGVQAVARVGADARIPRDGTAVRVSGLSPAGEQYLNFEPATLEGPYLSDGAVIGRDEASTPVPIWKLLGNIDGLLAQTDPQQLRTMIDELGVGPDGPRKLRDLLGGGQVLLSTLDGVLPETMTLLRGSRPVFQIFDDAAVGMSAIADNFGATLSGVSAKDAGLRRMLDQTPDALDTVDALLAENSPTIVQLLGNLTTVAQLSYVRVPALQQMFTDDRKPLLDSVTSIMHDGAAWAIASIYPRYVCDYPHPRDVPFIPNYPEPFMYTYCPNDDPGVLIRGARNAPRPPGDDTADPPPDWDPLRRTDPTPVGPHTIPLPYGGPEMPPGSEPQREGKPWF</sequence>
<evidence type="ECO:0000313" key="6">
    <source>
        <dbReference type="Proteomes" id="UP000193577"/>
    </source>
</evidence>
<feature type="region of interest" description="Disordered" evidence="1">
    <location>
        <begin position="364"/>
        <end position="425"/>
    </location>
</feature>
<reference evidence="5 6" key="1">
    <citation type="submission" date="2017-04" db="EMBL/GenBank/DDBJ databases">
        <title>The new phylogeny of genus Mycobacterium.</title>
        <authorList>
            <person name="Tortoli E."/>
            <person name="Trovato A."/>
            <person name="Cirillo D.M."/>
        </authorList>
    </citation>
    <scope>NUCLEOTIDE SEQUENCE [LARGE SCALE GENOMIC DNA]</scope>
    <source>
        <strain evidence="5 6">KCTC 19819</strain>
    </source>
</reference>
<evidence type="ECO:0000259" key="3">
    <source>
        <dbReference type="Pfam" id="PF02470"/>
    </source>
</evidence>
<accession>A0AA91PCI2</accession>
<dbReference type="PANTHER" id="PTHR33371:SF16">
    <property type="entry name" value="MCE-FAMILY PROTEIN MCE3F"/>
    <property type="match status" value="1"/>
</dbReference>
<keyword evidence="2" id="KW-0472">Membrane</keyword>
<dbReference type="InterPro" id="IPR003399">
    <property type="entry name" value="Mce/MlaD"/>
</dbReference>
<dbReference type="InterPro" id="IPR052336">
    <property type="entry name" value="MlaD_Phospholipid_Transporter"/>
</dbReference>
<dbReference type="GO" id="GO:0005576">
    <property type="term" value="C:extracellular region"/>
    <property type="evidence" value="ECO:0007669"/>
    <property type="project" value="TreeGrafter"/>
</dbReference>
<dbReference type="PANTHER" id="PTHR33371">
    <property type="entry name" value="INTERMEMBRANE PHOSPHOLIPID TRANSPORT SYSTEM BINDING PROTEIN MLAD-RELATED"/>
    <property type="match status" value="1"/>
</dbReference>
<proteinExistence type="predicted"/>